<evidence type="ECO:0000313" key="2">
    <source>
        <dbReference type="Proteomes" id="UP001642464"/>
    </source>
</evidence>
<dbReference type="SUPFAM" id="SSF56672">
    <property type="entry name" value="DNA/RNA polymerases"/>
    <property type="match status" value="1"/>
</dbReference>
<name>A0ABP0KJH3_9DINO</name>
<comment type="caution">
    <text evidence="1">The sequence shown here is derived from an EMBL/GenBank/DDBJ whole genome shotgun (WGS) entry which is preliminary data.</text>
</comment>
<keyword evidence="1" id="KW-0436">Ligase</keyword>
<reference evidence="1 2" key="1">
    <citation type="submission" date="2024-02" db="EMBL/GenBank/DDBJ databases">
        <authorList>
            <person name="Chen Y."/>
            <person name="Shah S."/>
            <person name="Dougan E. K."/>
            <person name="Thang M."/>
            <person name="Chan C."/>
        </authorList>
    </citation>
    <scope>NUCLEOTIDE SEQUENCE [LARGE SCALE GENOMIC DNA]</scope>
</reference>
<gene>
    <name evidence="1" type="ORF">SCF082_LOCUS17730</name>
</gene>
<dbReference type="InterPro" id="IPR043502">
    <property type="entry name" value="DNA/RNA_pol_sf"/>
</dbReference>
<evidence type="ECO:0000313" key="1">
    <source>
        <dbReference type="EMBL" id="CAK9026985.1"/>
    </source>
</evidence>
<accession>A0ABP0KJH3</accession>
<dbReference type="Proteomes" id="UP001642464">
    <property type="component" value="Unassembled WGS sequence"/>
</dbReference>
<protein>
    <submittedName>
        <fullName evidence="1">DNA ligase 4</fullName>
    </submittedName>
</protein>
<dbReference type="GO" id="GO:0016874">
    <property type="term" value="F:ligase activity"/>
    <property type="evidence" value="ECO:0007669"/>
    <property type="project" value="UniProtKB-KW"/>
</dbReference>
<sequence length="490" mass="55432">MECLAGSWATCEWQKLEMDVAVAVAEKKRCLEHTLPMFISQVEQMNAEDLVSAEKEMDWALVEPYLNYVRVRPARLLIALRDMESPKLKVASEYFAHAIVYNWGPGRAVATMLAALVLDSEEILHFDKLETLLRPLADLDYIKFGKRAHEIISASGTIMGTKLDMTTTARLSYVRILAARANWPPKLTEEDEAMARKETPVPRRAYDGDAWMEVAYRRRLELSNRMRLLQPTRKQPIDLDSHNGLRPITGPTGHSGGGLVADDFGLNGLKGLQPDSILSGKRKLHMLLKPIQEPFAHHQTSKRMKKVEAGILGRGLYPLSYETSLVSELLEKWSKIILEEDEYCQLEKSYEHTVAQRLRLWRKFIRGSILLCSDASAWDCQHSSQDMEMSLIRICDLAKKLRPEISQLAESLKEAACASQYDKRILIRDKLFAVVAGALFSGDGLTAHVNTEQILIELKKPLMTPIVKMLFVTQFDHYHASSAGDVKNQS</sequence>
<dbReference type="EMBL" id="CAXAMM010011780">
    <property type="protein sequence ID" value="CAK9026985.1"/>
    <property type="molecule type" value="Genomic_DNA"/>
</dbReference>
<keyword evidence="2" id="KW-1185">Reference proteome</keyword>
<organism evidence="1 2">
    <name type="scientific">Durusdinium trenchii</name>
    <dbReference type="NCBI Taxonomy" id="1381693"/>
    <lineage>
        <taxon>Eukaryota</taxon>
        <taxon>Sar</taxon>
        <taxon>Alveolata</taxon>
        <taxon>Dinophyceae</taxon>
        <taxon>Suessiales</taxon>
        <taxon>Symbiodiniaceae</taxon>
        <taxon>Durusdinium</taxon>
    </lineage>
</organism>
<proteinExistence type="predicted"/>